<dbReference type="GeneID" id="104737901"/>
<protein>
    <submittedName>
        <fullName evidence="2">Uncharacterized protein LOC104737901</fullName>
    </submittedName>
</protein>
<dbReference type="Proteomes" id="UP000694864">
    <property type="component" value="Chromosome 13"/>
</dbReference>
<dbReference type="RefSeq" id="XP_010456454.1">
    <property type="nucleotide sequence ID" value="XM_010458152.1"/>
</dbReference>
<gene>
    <name evidence="2" type="primary">LOC104737901</name>
</gene>
<dbReference type="PANTHER" id="PTHR33710:SF71">
    <property type="entry name" value="ENDONUCLEASE_EXONUCLEASE_PHOSPHATASE DOMAIN-CONTAINING PROTEIN"/>
    <property type="match status" value="1"/>
</dbReference>
<reference evidence="2" key="2">
    <citation type="submission" date="2025-08" db="UniProtKB">
        <authorList>
            <consortium name="RefSeq"/>
        </authorList>
    </citation>
    <scope>IDENTIFICATION</scope>
    <source>
        <tissue evidence="2">Leaf</tissue>
    </source>
</reference>
<keyword evidence="1" id="KW-1185">Reference proteome</keyword>
<evidence type="ECO:0000313" key="2">
    <source>
        <dbReference type="RefSeq" id="XP_010456454.1"/>
    </source>
</evidence>
<organism evidence="1 2">
    <name type="scientific">Camelina sativa</name>
    <name type="common">False flax</name>
    <name type="synonym">Myagrum sativum</name>
    <dbReference type="NCBI Taxonomy" id="90675"/>
    <lineage>
        <taxon>Eukaryota</taxon>
        <taxon>Viridiplantae</taxon>
        <taxon>Streptophyta</taxon>
        <taxon>Embryophyta</taxon>
        <taxon>Tracheophyta</taxon>
        <taxon>Spermatophyta</taxon>
        <taxon>Magnoliopsida</taxon>
        <taxon>eudicotyledons</taxon>
        <taxon>Gunneridae</taxon>
        <taxon>Pentapetalae</taxon>
        <taxon>rosids</taxon>
        <taxon>malvids</taxon>
        <taxon>Brassicales</taxon>
        <taxon>Brassicaceae</taxon>
        <taxon>Camelineae</taxon>
        <taxon>Camelina</taxon>
    </lineage>
</organism>
<name>A0ABM0VI01_CAMSA</name>
<proteinExistence type="predicted"/>
<dbReference type="PANTHER" id="PTHR33710">
    <property type="entry name" value="BNAC02G09200D PROTEIN"/>
    <property type="match status" value="1"/>
</dbReference>
<reference evidence="1" key="1">
    <citation type="journal article" date="2014" name="Nat. Commun.">
        <title>The emerging biofuel crop Camelina sativa retains a highly undifferentiated hexaploid genome structure.</title>
        <authorList>
            <person name="Kagale S."/>
            <person name="Koh C."/>
            <person name="Nixon J."/>
            <person name="Bollina V."/>
            <person name="Clarke W.E."/>
            <person name="Tuteja R."/>
            <person name="Spillane C."/>
            <person name="Robinson S.J."/>
            <person name="Links M.G."/>
            <person name="Clarke C."/>
            <person name="Higgins E.E."/>
            <person name="Huebert T."/>
            <person name="Sharpe A.G."/>
            <person name="Parkin I.A."/>
        </authorList>
    </citation>
    <scope>NUCLEOTIDE SEQUENCE [LARGE SCALE GENOMIC DNA]</scope>
    <source>
        <strain evidence="1">cv. DH55</strain>
    </source>
</reference>
<evidence type="ECO:0000313" key="1">
    <source>
        <dbReference type="Proteomes" id="UP000694864"/>
    </source>
</evidence>
<accession>A0ABM0VI01</accession>
<sequence>MAEFQDCIDNCELLEMVGNGSSNIWYNNQEANPITRKLDRCLTNEAWFNSFPQSTALYDDPCGSDHTPILVSTSNERERRKVPFKFYNLFTSHPDYPALIQNAWNNNDHIRSPMYRLCQNLKAVKMGCKTLNRTSFSNIQARTAEVQEELKRIQTQILTSPSQQLFQQEKQVKKKWLFLSTAEESFLKQKSRIRWYSEGDSNTMFFHNSVKAHQARNKIGSLLNDQGERITEKDQLKI</sequence>
<dbReference type="InterPro" id="IPR036691">
    <property type="entry name" value="Endo/exonu/phosph_ase_sf"/>
</dbReference>
<dbReference type="SUPFAM" id="SSF56219">
    <property type="entry name" value="DNase I-like"/>
    <property type="match status" value="1"/>
</dbReference>